<dbReference type="Proteomes" id="UP000251402">
    <property type="component" value="Chromosome"/>
</dbReference>
<evidence type="ECO:0000313" key="2">
    <source>
        <dbReference type="Proteomes" id="UP000251402"/>
    </source>
</evidence>
<dbReference type="KEGG" id="mrub:DEO27_014490"/>
<dbReference type="AlphaFoldDB" id="A0A5C1I078"/>
<gene>
    <name evidence="1" type="ORF">DEO27_014490</name>
</gene>
<dbReference type="OrthoDB" id="275225at2"/>
<proteinExistence type="predicted"/>
<evidence type="ECO:0000313" key="1">
    <source>
        <dbReference type="EMBL" id="QEM11179.1"/>
    </source>
</evidence>
<accession>A0A5C1I078</accession>
<organism evidence="1 2">
    <name type="scientific">Mucilaginibacter rubeus</name>
    <dbReference type="NCBI Taxonomy" id="2027860"/>
    <lineage>
        <taxon>Bacteria</taxon>
        <taxon>Pseudomonadati</taxon>
        <taxon>Bacteroidota</taxon>
        <taxon>Sphingobacteriia</taxon>
        <taxon>Sphingobacteriales</taxon>
        <taxon>Sphingobacteriaceae</taxon>
        <taxon>Mucilaginibacter</taxon>
    </lineage>
</organism>
<protein>
    <submittedName>
        <fullName evidence="1">Uncharacterized protein</fullName>
    </submittedName>
</protein>
<name>A0A5C1I078_9SPHI</name>
<dbReference type="EMBL" id="CP043450">
    <property type="protein sequence ID" value="QEM11179.1"/>
    <property type="molecule type" value="Genomic_DNA"/>
</dbReference>
<reference evidence="1" key="1">
    <citation type="submission" date="2019-08" db="EMBL/GenBank/DDBJ databases">
        <title>Comparative genome analysis confer to the adaptation heavy metal polluted environment.</title>
        <authorList>
            <person name="Li Y."/>
        </authorList>
    </citation>
    <scope>NUCLEOTIDE SEQUENCE [LARGE SCALE GENOMIC DNA]</scope>
    <source>
        <strain evidence="1">P1</strain>
    </source>
</reference>
<sequence>MTQEEVVYIISNFNSLISEPELIALKHHFYVGEINGNSLRKRWYLENKRITEDPEILKLLDDGYEQLRLRAAENALKNHPDKVYFNRCEICGKVARTPLARQCRFCGHDWH</sequence>
<dbReference type="RefSeq" id="WP_112573722.1">
    <property type="nucleotide sequence ID" value="NZ_CP043450.1"/>
</dbReference>
<keyword evidence="2" id="KW-1185">Reference proteome</keyword>